<keyword evidence="3" id="KW-1185">Reference proteome</keyword>
<evidence type="ECO:0000313" key="2">
    <source>
        <dbReference type="EMBL" id="KAL0922661.1"/>
    </source>
</evidence>
<dbReference type="Proteomes" id="UP001552299">
    <property type="component" value="Unassembled WGS sequence"/>
</dbReference>
<name>A0ABD0VIY6_DENTH</name>
<comment type="caution">
    <text evidence="2">The sequence shown here is derived from an EMBL/GenBank/DDBJ whole genome shotgun (WGS) entry which is preliminary data.</text>
</comment>
<gene>
    <name evidence="2" type="ORF">M5K25_006666</name>
</gene>
<evidence type="ECO:0000313" key="3">
    <source>
        <dbReference type="Proteomes" id="UP001552299"/>
    </source>
</evidence>
<sequence length="151" mass="16362">MALTISCSSKASHIPGSQRIVAWKEIHSSSRIVRSNDSHRSCERAYHWSMAYHLQPHSPDNHPPRAGVGEKQKFLSQSDNLGFAGQSSLPSYYANGGGMDDRPDQDLIVPSSRVIVVPGFDVIGEHTGAGHNHNIVMPFGSKSPCSEGPES</sequence>
<evidence type="ECO:0000256" key="1">
    <source>
        <dbReference type="SAM" id="MobiDB-lite"/>
    </source>
</evidence>
<organism evidence="2 3">
    <name type="scientific">Dendrobium thyrsiflorum</name>
    <name type="common">Pinecone-like raceme dendrobium</name>
    <name type="synonym">Orchid</name>
    <dbReference type="NCBI Taxonomy" id="117978"/>
    <lineage>
        <taxon>Eukaryota</taxon>
        <taxon>Viridiplantae</taxon>
        <taxon>Streptophyta</taxon>
        <taxon>Embryophyta</taxon>
        <taxon>Tracheophyta</taxon>
        <taxon>Spermatophyta</taxon>
        <taxon>Magnoliopsida</taxon>
        <taxon>Liliopsida</taxon>
        <taxon>Asparagales</taxon>
        <taxon>Orchidaceae</taxon>
        <taxon>Epidendroideae</taxon>
        <taxon>Malaxideae</taxon>
        <taxon>Dendrobiinae</taxon>
        <taxon>Dendrobium</taxon>
    </lineage>
</organism>
<reference evidence="2 3" key="1">
    <citation type="journal article" date="2024" name="Plant Biotechnol. J.">
        <title>Dendrobium thyrsiflorum genome and its molecular insights into genes involved in important horticultural traits.</title>
        <authorList>
            <person name="Chen B."/>
            <person name="Wang J.Y."/>
            <person name="Zheng P.J."/>
            <person name="Li K.L."/>
            <person name="Liang Y.M."/>
            <person name="Chen X.F."/>
            <person name="Zhang C."/>
            <person name="Zhao X."/>
            <person name="He X."/>
            <person name="Zhang G.Q."/>
            <person name="Liu Z.J."/>
            <person name="Xu Q."/>
        </authorList>
    </citation>
    <scope>NUCLEOTIDE SEQUENCE [LARGE SCALE GENOMIC DNA]</scope>
    <source>
        <strain evidence="2">GZMU011</strain>
    </source>
</reference>
<feature type="region of interest" description="Disordered" evidence="1">
    <location>
        <begin position="56"/>
        <end position="82"/>
    </location>
</feature>
<protein>
    <submittedName>
        <fullName evidence="2">Uncharacterized protein</fullName>
    </submittedName>
</protein>
<proteinExistence type="predicted"/>
<dbReference type="EMBL" id="JANQDX010000006">
    <property type="protein sequence ID" value="KAL0922661.1"/>
    <property type="molecule type" value="Genomic_DNA"/>
</dbReference>
<feature type="compositionally biased region" description="Basic and acidic residues" evidence="1">
    <location>
        <begin position="59"/>
        <end position="73"/>
    </location>
</feature>
<accession>A0ABD0VIY6</accession>
<dbReference type="AlphaFoldDB" id="A0ABD0VIY6"/>